<feature type="region of interest" description="Disordered" evidence="2">
    <location>
        <begin position="201"/>
        <end position="228"/>
    </location>
</feature>
<dbReference type="OMA" id="ACQASEG"/>
<evidence type="ECO:0000256" key="2">
    <source>
        <dbReference type="SAM" id="MobiDB-lite"/>
    </source>
</evidence>
<dbReference type="AlphaFoldDB" id="A8N506"/>
<dbReference type="GeneID" id="6006330"/>
<organism evidence="3 4">
    <name type="scientific">Coprinopsis cinerea (strain Okayama-7 / 130 / ATCC MYA-4618 / FGSC 9003)</name>
    <name type="common">Inky cap fungus</name>
    <name type="synonym">Hormographiella aspergillata</name>
    <dbReference type="NCBI Taxonomy" id="240176"/>
    <lineage>
        <taxon>Eukaryota</taxon>
        <taxon>Fungi</taxon>
        <taxon>Dikarya</taxon>
        <taxon>Basidiomycota</taxon>
        <taxon>Agaricomycotina</taxon>
        <taxon>Agaricomycetes</taxon>
        <taxon>Agaricomycetidae</taxon>
        <taxon>Agaricales</taxon>
        <taxon>Agaricineae</taxon>
        <taxon>Psathyrellaceae</taxon>
        <taxon>Coprinopsis</taxon>
    </lineage>
</organism>
<dbReference type="HOGENOM" id="CLU_465403_0_0_1"/>
<dbReference type="RefSeq" id="XP_001829895.2">
    <property type="nucleotide sequence ID" value="XM_001829843.2"/>
</dbReference>
<feature type="compositionally biased region" description="Basic and acidic residues" evidence="2">
    <location>
        <begin position="212"/>
        <end position="225"/>
    </location>
</feature>
<proteinExistence type="predicted"/>
<feature type="coiled-coil region" evidence="1">
    <location>
        <begin position="143"/>
        <end position="198"/>
    </location>
</feature>
<dbReference type="Proteomes" id="UP000001861">
    <property type="component" value="Unassembled WGS sequence"/>
</dbReference>
<keyword evidence="1" id="KW-0175">Coiled coil</keyword>
<evidence type="ECO:0000313" key="3">
    <source>
        <dbReference type="EMBL" id="EAU91817.2"/>
    </source>
</evidence>
<gene>
    <name evidence="3" type="ORF">CC1G_04584</name>
</gene>
<keyword evidence="4" id="KW-1185">Reference proteome</keyword>
<accession>A8N506</accession>
<dbReference type="InParanoid" id="A8N506"/>
<protein>
    <submittedName>
        <fullName evidence="3">Uncharacterized protein</fullName>
    </submittedName>
</protein>
<evidence type="ECO:0000313" key="4">
    <source>
        <dbReference type="Proteomes" id="UP000001861"/>
    </source>
</evidence>
<dbReference type="OrthoDB" id="2905408at2759"/>
<dbReference type="EMBL" id="AACS02000003">
    <property type="protein sequence ID" value="EAU91817.2"/>
    <property type="molecule type" value="Genomic_DNA"/>
</dbReference>
<feature type="coiled-coil region" evidence="1">
    <location>
        <begin position="288"/>
        <end position="348"/>
    </location>
</feature>
<sequence>MDWDPCGNQLGPQPELTFHGNAPQRHIAMLASPAALEQVHSFHKRSLTLPSAFRSSKAAVAEALKLSTIYPVYEEDTHSSVDRGSQLSGTRPPSTDITALALELEKVERLHQEDKVFYTQEIAHLRRLLADAEEVVREQRGVIRRQNLQLEETSRRMQVLIEERNRLREFNDKLLVDLEATRKDFAEAMEDLAATQKELAPAANNGSLRQRRSMEEEKRVERFDGLSDADEAGTGTLRKYLGIPVKVAALRQKLAEGEERFQAAYSAWSQSSRHQRRLSIAAATGVTKMNLKDRLTFTSKELEVARRELKSGRIHYPPQEREDITSMVHELNARIRDLTSELSVAVEQSPDGSLTKPDSSLARALLGDQLTAALPSLKPTLVSSQCQTLCKVLLQAGLTSWCAYSVHSWNLDLDHTRNSGDALLTVYRKLRTVEGPIVAARWRSLTRAQIKLSSRQWTENLSAAIYSVLDMLGLRYTQTEQSLGEMSKALLTSVRSLRRALGELVVEPGLDLELAIVSPGIPFDPRYFQDGYPDHPAATHVGDIVAATLGLGLKKSTLGGLSDELVIHPTVLRRRSLYTSLFGATL</sequence>
<dbReference type="VEuPathDB" id="FungiDB:CC1G_04584"/>
<comment type="caution">
    <text evidence="3">The sequence shown here is derived from an EMBL/GenBank/DDBJ whole genome shotgun (WGS) entry which is preliminary data.</text>
</comment>
<name>A8N506_COPC7</name>
<reference evidence="3 4" key="1">
    <citation type="journal article" date="2010" name="Proc. Natl. Acad. Sci. U.S.A.">
        <title>Insights into evolution of multicellular fungi from the assembled chromosomes of the mushroom Coprinopsis cinerea (Coprinus cinereus).</title>
        <authorList>
            <person name="Stajich J.E."/>
            <person name="Wilke S.K."/>
            <person name="Ahren D."/>
            <person name="Au C.H."/>
            <person name="Birren B.W."/>
            <person name="Borodovsky M."/>
            <person name="Burns C."/>
            <person name="Canback B."/>
            <person name="Casselton L.A."/>
            <person name="Cheng C.K."/>
            <person name="Deng J."/>
            <person name="Dietrich F.S."/>
            <person name="Fargo D.C."/>
            <person name="Farman M.L."/>
            <person name="Gathman A.C."/>
            <person name="Goldberg J."/>
            <person name="Guigo R."/>
            <person name="Hoegger P.J."/>
            <person name="Hooker J.B."/>
            <person name="Huggins A."/>
            <person name="James T.Y."/>
            <person name="Kamada T."/>
            <person name="Kilaru S."/>
            <person name="Kodira C."/>
            <person name="Kues U."/>
            <person name="Kupfer D."/>
            <person name="Kwan H.S."/>
            <person name="Lomsadze A."/>
            <person name="Li W."/>
            <person name="Lilly W.W."/>
            <person name="Ma L.J."/>
            <person name="Mackey A.J."/>
            <person name="Manning G."/>
            <person name="Martin F."/>
            <person name="Muraguchi H."/>
            <person name="Natvig D.O."/>
            <person name="Palmerini H."/>
            <person name="Ramesh M.A."/>
            <person name="Rehmeyer C.J."/>
            <person name="Roe B.A."/>
            <person name="Shenoy N."/>
            <person name="Stanke M."/>
            <person name="Ter-Hovhannisyan V."/>
            <person name="Tunlid A."/>
            <person name="Velagapudi R."/>
            <person name="Vision T.J."/>
            <person name="Zeng Q."/>
            <person name="Zolan M.E."/>
            <person name="Pukkila P.J."/>
        </authorList>
    </citation>
    <scope>NUCLEOTIDE SEQUENCE [LARGE SCALE GENOMIC DNA]</scope>
    <source>
        <strain evidence="4">Okayama-7 / 130 / ATCC MYA-4618 / FGSC 9003</strain>
    </source>
</reference>
<dbReference type="KEGG" id="cci:CC1G_04584"/>
<evidence type="ECO:0000256" key="1">
    <source>
        <dbReference type="SAM" id="Coils"/>
    </source>
</evidence>